<organism evidence="11 12">
    <name type="scientific">Desulfoluna butyratoxydans</name>
    <dbReference type="NCBI Taxonomy" id="231438"/>
    <lineage>
        <taxon>Bacteria</taxon>
        <taxon>Pseudomonadati</taxon>
        <taxon>Thermodesulfobacteriota</taxon>
        <taxon>Desulfobacteria</taxon>
        <taxon>Desulfobacterales</taxon>
        <taxon>Desulfolunaceae</taxon>
        <taxon>Desulfoluna</taxon>
    </lineage>
</organism>
<keyword evidence="2" id="KW-0813">Transport</keyword>
<dbReference type="PANTHER" id="PTHR45663:SF11">
    <property type="entry name" value="GEO12009P1"/>
    <property type="match status" value="1"/>
</dbReference>
<feature type="active site" description="Nucleophile" evidence="7">
    <location>
        <position position="45"/>
    </location>
</feature>
<dbReference type="PIRSF" id="PIRSF000077">
    <property type="entry name" value="Thioredoxin"/>
    <property type="match status" value="1"/>
</dbReference>
<evidence type="ECO:0000256" key="6">
    <source>
        <dbReference type="PIRNR" id="PIRNR000077"/>
    </source>
</evidence>
<evidence type="ECO:0000259" key="10">
    <source>
        <dbReference type="PROSITE" id="PS51352"/>
    </source>
</evidence>
<dbReference type="GO" id="GO:0045454">
    <property type="term" value="P:cell redox homeostasis"/>
    <property type="evidence" value="ECO:0007669"/>
    <property type="project" value="TreeGrafter"/>
</dbReference>
<dbReference type="Gene3D" id="3.40.30.10">
    <property type="entry name" value="Glutaredoxin"/>
    <property type="match status" value="1"/>
</dbReference>
<dbReference type="EMBL" id="CAADHO010000001">
    <property type="protein sequence ID" value="VFQ43274.1"/>
    <property type="molecule type" value="Genomic_DNA"/>
</dbReference>
<evidence type="ECO:0000256" key="4">
    <source>
        <dbReference type="ARBA" id="ARBA00023157"/>
    </source>
</evidence>
<evidence type="ECO:0000256" key="7">
    <source>
        <dbReference type="PIRSR" id="PIRSR000077-1"/>
    </source>
</evidence>
<evidence type="ECO:0000256" key="5">
    <source>
        <dbReference type="ARBA" id="ARBA00023284"/>
    </source>
</evidence>
<feature type="site" description="Contributes to redox potential value" evidence="7">
    <location>
        <position position="46"/>
    </location>
</feature>
<dbReference type="InterPro" id="IPR036249">
    <property type="entry name" value="Thioredoxin-like_sf"/>
</dbReference>
<evidence type="ECO:0000256" key="3">
    <source>
        <dbReference type="ARBA" id="ARBA00022982"/>
    </source>
</evidence>
<evidence type="ECO:0000313" key="11">
    <source>
        <dbReference type="EMBL" id="VFQ43274.1"/>
    </source>
</evidence>
<feature type="site" description="Contributes to redox potential value" evidence="7">
    <location>
        <position position="47"/>
    </location>
</feature>
<keyword evidence="3" id="KW-0249">Electron transport</keyword>
<dbReference type="AlphaFoldDB" id="A0A4U8YJ22"/>
<evidence type="ECO:0000256" key="1">
    <source>
        <dbReference type="ARBA" id="ARBA00008987"/>
    </source>
</evidence>
<dbReference type="InterPro" id="IPR013766">
    <property type="entry name" value="Thioredoxin_domain"/>
</dbReference>
<feature type="chain" id="PRO_5020547649" description="Thioredoxin" evidence="9">
    <location>
        <begin position="22"/>
        <end position="123"/>
    </location>
</feature>
<evidence type="ECO:0000256" key="9">
    <source>
        <dbReference type="SAM" id="SignalP"/>
    </source>
</evidence>
<feature type="signal peptide" evidence="9">
    <location>
        <begin position="1"/>
        <end position="21"/>
    </location>
</feature>
<evidence type="ECO:0000313" key="12">
    <source>
        <dbReference type="Proteomes" id="UP000507962"/>
    </source>
</evidence>
<dbReference type="Pfam" id="PF00085">
    <property type="entry name" value="Thioredoxin"/>
    <property type="match status" value="1"/>
</dbReference>
<keyword evidence="5 8" id="KW-0676">Redox-active center</keyword>
<proteinExistence type="inferred from homology"/>
<comment type="similarity">
    <text evidence="1 6">Belongs to the thioredoxin family.</text>
</comment>
<dbReference type="PROSITE" id="PS51352">
    <property type="entry name" value="THIOREDOXIN_2"/>
    <property type="match status" value="1"/>
</dbReference>
<feature type="site" description="Deprotonates C-terminal active site Cys" evidence="7">
    <location>
        <position position="39"/>
    </location>
</feature>
<dbReference type="GO" id="GO:0005829">
    <property type="term" value="C:cytosol"/>
    <property type="evidence" value="ECO:0007669"/>
    <property type="project" value="TreeGrafter"/>
</dbReference>
<feature type="disulfide bond" description="Redox-active" evidence="8">
    <location>
        <begin position="45"/>
        <end position="48"/>
    </location>
</feature>
<accession>A0A4U8YJ22</accession>
<dbReference type="GO" id="GO:0015035">
    <property type="term" value="F:protein-disulfide reductase activity"/>
    <property type="evidence" value="ECO:0007669"/>
    <property type="project" value="InterPro"/>
</dbReference>
<feature type="active site" description="Nucleophile" evidence="7">
    <location>
        <position position="48"/>
    </location>
</feature>
<evidence type="ECO:0000256" key="2">
    <source>
        <dbReference type="ARBA" id="ARBA00022448"/>
    </source>
</evidence>
<gene>
    <name evidence="11" type="ORF">MSL71_9020</name>
</gene>
<dbReference type="Proteomes" id="UP000507962">
    <property type="component" value="Unassembled WGS sequence"/>
</dbReference>
<dbReference type="InterPro" id="IPR005746">
    <property type="entry name" value="Thioredoxin"/>
</dbReference>
<keyword evidence="9" id="KW-0732">Signal</keyword>
<keyword evidence="4 8" id="KW-1015">Disulfide bond</keyword>
<dbReference type="CDD" id="cd02947">
    <property type="entry name" value="TRX_family"/>
    <property type="match status" value="1"/>
</dbReference>
<dbReference type="RefSeq" id="WP_180137446.1">
    <property type="nucleotide sequence ID" value="NZ_CAADHO010000001.1"/>
</dbReference>
<dbReference type="SUPFAM" id="SSF52833">
    <property type="entry name" value="Thioredoxin-like"/>
    <property type="match status" value="1"/>
</dbReference>
<sequence>MKRLILVSTVLLCLAATPALADTTPASEVPAKGMVTMLDLGAHKCVPCKMMAPILDELQKEYEGKAAIVFIDVWKNKDVAKKYGIRAIPTQIFYDKSGNEVKRHVGFMDKKSIEAELKSLGVQ</sequence>
<evidence type="ECO:0000256" key="8">
    <source>
        <dbReference type="PIRSR" id="PIRSR000077-4"/>
    </source>
</evidence>
<reference evidence="11 12" key="1">
    <citation type="submission" date="2019-03" db="EMBL/GenBank/DDBJ databases">
        <authorList>
            <person name="Nijsse B."/>
        </authorList>
    </citation>
    <scope>NUCLEOTIDE SEQUENCE [LARGE SCALE GENOMIC DNA]</scope>
    <source>
        <strain evidence="11">Desulfoluna butyratoxydans MSL71</strain>
    </source>
</reference>
<protein>
    <recommendedName>
        <fullName evidence="6">Thioredoxin</fullName>
    </recommendedName>
</protein>
<name>A0A4U8YJ22_9BACT</name>
<dbReference type="PANTHER" id="PTHR45663">
    <property type="entry name" value="GEO12009P1"/>
    <property type="match status" value="1"/>
</dbReference>
<keyword evidence="12" id="KW-1185">Reference proteome</keyword>
<feature type="domain" description="Thioredoxin" evidence="10">
    <location>
        <begin position="11"/>
        <end position="122"/>
    </location>
</feature>